<dbReference type="Pfam" id="PF05139">
    <property type="entry name" value="Erythro_esteras"/>
    <property type="match status" value="1"/>
</dbReference>
<organism evidence="1 2">
    <name type="scientific">Planococcus liqunii</name>
    <dbReference type="NCBI Taxonomy" id="3058394"/>
    <lineage>
        <taxon>Bacteria</taxon>
        <taxon>Bacillati</taxon>
        <taxon>Bacillota</taxon>
        <taxon>Bacilli</taxon>
        <taxon>Bacillales</taxon>
        <taxon>Caryophanaceae</taxon>
        <taxon>Planococcus</taxon>
    </lineage>
</organism>
<sequence length="421" mass="47708">MEQSLEEAVRIHAQPFDSPADLTPIIEAIGDAKIVMLGEASHGTSEFYTIRAELSKRLIQEKGFSLLAVEGDWPSSQQVNRFIKGYGQDGKTAHEVLQAFTRWPTWMWANEEIAEFIDWLKSHNEQSEMKTGFYGIDIYSLWESMDEVVHYLTHTNPAGADLELAKKAFSCFEPFNREPEGYAISSANFSTVCVDEVSKLLASIRANEGQYRDEQESALNLEINALVTKNAEDYYRAMVKSGEISWNIRDEHMVEAINEVRDYHGQNAKIIIWEHNTHIGDARATDMRNDGMLNVGQVLREQNRPEDVFAVGFGTYEGTVIASQAWGVPHEVMAVPPARINSWEEIMHRTGAHDKYLLFDSGNFSSFDRWTGHRAIGVVYNPAHEAYGNYVPSRIASRYDAFVFIDRTKALVPLEVENSIL</sequence>
<accession>A0ABT8MVZ8</accession>
<dbReference type="SUPFAM" id="SSF159501">
    <property type="entry name" value="EreA/ChaN-like"/>
    <property type="match status" value="1"/>
</dbReference>
<reference evidence="1 2" key="1">
    <citation type="submission" date="2023-06" db="EMBL/GenBank/DDBJ databases">
        <title>Novel species in genus Planococcus.</title>
        <authorList>
            <person name="Ning S."/>
        </authorList>
    </citation>
    <scope>NUCLEOTIDE SEQUENCE [LARGE SCALE GENOMIC DNA]</scope>
    <source>
        <strain evidence="1 2">N064</strain>
    </source>
</reference>
<comment type="caution">
    <text evidence="1">The sequence shown here is derived from an EMBL/GenBank/DDBJ whole genome shotgun (WGS) entry which is preliminary data.</text>
</comment>
<dbReference type="InterPro" id="IPR052036">
    <property type="entry name" value="Hydrolase/PRTase-associated"/>
</dbReference>
<dbReference type="InterPro" id="IPR007815">
    <property type="entry name" value="Emycin_Estase"/>
</dbReference>
<proteinExistence type="predicted"/>
<dbReference type="CDD" id="cd14728">
    <property type="entry name" value="Ere-like"/>
    <property type="match status" value="1"/>
</dbReference>
<dbReference type="Proteomes" id="UP001172054">
    <property type="component" value="Unassembled WGS sequence"/>
</dbReference>
<evidence type="ECO:0000313" key="1">
    <source>
        <dbReference type="EMBL" id="MDN7228943.1"/>
    </source>
</evidence>
<dbReference type="PANTHER" id="PTHR31299:SF0">
    <property type="entry name" value="ESTERASE, PUTATIVE (AFU_ORTHOLOGUE AFUA_1G05850)-RELATED"/>
    <property type="match status" value="1"/>
</dbReference>
<dbReference type="PANTHER" id="PTHR31299">
    <property type="entry name" value="ESTERASE, PUTATIVE (AFU_ORTHOLOGUE AFUA_1G05850)-RELATED"/>
    <property type="match status" value="1"/>
</dbReference>
<dbReference type="Gene3D" id="1.20.1440.30">
    <property type="entry name" value="Biosynthetic Protein domain"/>
    <property type="match status" value="1"/>
</dbReference>
<evidence type="ECO:0000313" key="2">
    <source>
        <dbReference type="Proteomes" id="UP001172054"/>
    </source>
</evidence>
<dbReference type="Gene3D" id="3.40.1660.10">
    <property type="entry name" value="EreA-like (biosynthetic domain)"/>
    <property type="match status" value="1"/>
</dbReference>
<dbReference type="RefSeq" id="WP_301727098.1">
    <property type="nucleotide sequence ID" value="NZ_JAUJWW010000008.1"/>
</dbReference>
<dbReference type="InterPro" id="IPR014622">
    <property type="entry name" value="UCP036794_erythomycin"/>
</dbReference>
<dbReference type="EMBL" id="JAUJWW010000008">
    <property type="protein sequence ID" value="MDN7228943.1"/>
    <property type="molecule type" value="Genomic_DNA"/>
</dbReference>
<protein>
    <submittedName>
        <fullName evidence="1">Erythromycin esterase family protein</fullName>
    </submittedName>
</protein>
<gene>
    <name evidence="1" type="ORF">QWY15_16850</name>
</gene>
<dbReference type="PIRSF" id="PIRSF036794">
    <property type="entry name" value="UCP_erythr_ester"/>
    <property type="match status" value="1"/>
</dbReference>
<name>A0ABT8MVZ8_9BACL</name>
<keyword evidence="2" id="KW-1185">Reference proteome</keyword>
<dbReference type="Gene3D" id="3.30.1870.10">
    <property type="entry name" value="EreA-like, domain 2"/>
    <property type="match status" value="1"/>
</dbReference>